<dbReference type="EMBL" id="JAAAUB010000001">
    <property type="protein sequence ID" value="NMH15595.1"/>
    <property type="molecule type" value="Genomic_DNA"/>
</dbReference>
<dbReference type="Proteomes" id="UP000669605">
    <property type="component" value="Unassembled WGS sequence"/>
</dbReference>
<accession>A0ABX1QKK7</accession>
<evidence type="ECO:0000313" key="4">
    <source>
        <dbReference type="Proteomes" id="UP000669605"/>
    </source>
</evidence>
<proteinExistence type="predicted"/>
<dbReference type="RefSeq" id="WP_142809584.1">
    <property type="nucleotide sequence ID" value="NZ_JAAAUB010000001.1"/>
</dbReference>
<dbReference type="Pfam" id="PF05232">
    <property type="entry name" value="BTP"/>
    <property type="match status" value="2"/>
</dbReference>
<organism evidence="3 4">
    <name type="scientific">Tepidiphilus baoligensis</name>
    <dbReference type="NCBI Taxonomy" id="2698687"/>
    <lineage>
        <taxon>Bacteria</taxon>
        <taxon>Pseudomonadati</taxon>
        <taxon>Pseudomonadota</taxon>
        <taxon>Hydrogenophilia</taxon>
        <taxon>Hydrogenophilales</taxon>
        <taxon>Hydrogenophilaceae</taxon>
        <taxon>Tepidiphilus</taxon>
    </lineage>
</organism>
<feature type="domain" description="Chlorhexidine efflux transporter" evidence="2">
    <location>
        <begin position="15"/>
        <end position="78"/>
    </location>
</feature>
<protein>
    <submittedName>
        <fullName evidence="3">PACE efflux transporter</fullName>
    </submittedName>
</protein>
<keyword evidence="1" id="KW-0472">Membrane</keyword>
<keyword evidence="1" id="KW-0812">Transmembrane</keyword>
<name>A0ABX1QKK7_9PROT</name>
<evidence type="ECO:0000259" key="2">
    <source>
        <dbReference type="Pfam" id="PF05232"/>
    </source>
</evidence>
<keyword evidence="4" id="KW-1185">Reference proteome</keyword>
<feature type="transmembrane region" description="Helical" evidence="1">
    <location>
        <begin position="89"/>
        <end position="112"/>
    </location>
</feature>
<feature type="domain" description="Chlorhexidine efflux transporter" evidence="2">
    <location>
        <begin position="88"/>
        <end position="149"/>
    </location>
</feature>
<dbReference type="NCBIfam" id="NF033664">
    <property type="entry name" value="PACE_transport"/>
    <property type="match status" value="1"/>
</dbReference>
<evidence type="ECO:0000313" key="3">
    <source>
        <dbReference type="EMBL" id="NMH15595.1"/>
    </source>
</evidence>
<feature type="transmembrane region" description="Helical" evidence="1">
    <location>
        <begin position="47"/>
        <end position="68"/>
    </location>
</feature>
<reference evidence="3 4" key="1">
    <citation type="journal article" date="2020" name="Curr. Microbiol.">
        <title>Tepidiphilus baoligensis sp. nov., a Novel Bacterium of the Family Hydrogenophilaceae Isolated from an Oil Reservoir.</title>
        <authorList>
            <person name="Zhang X."/>
            <person name="Wang G."/>
            <person name="Ma X."/>
            <person name="Yu J."/>
            <person name="You J."/>
            <person name="Xue Y."/>
            <person name="Ma Y."/>
        </authorList>
    </citation>
    <scope>NUCLEOTIDE SEQUENCE [LARGE SCALE GENOMIC DNA]</scope>
    <source>
        <strain evidence="3 4">B18-69</strain>
    </source>
</reference>
<comment type="caution">
    <text evidence="3">The sequence shown here is derived from an EMBL/GenBank/DDBJ whole genome shotgun (WGS) entry which is preliminary data.</text>
</comment>
<sequence>MERTVRTEHERVPLRTWRDRVRQVLAFEAGGLLLITPPFAWASGEPVLDSLGLLALLALIAALWNAGYNTMFDRLEARFLRRRADQRPPLWRLVQALGFEGGLLFLTLPVIVAWTDMGWLEALVADLGLALAYTVYAYVFNWCYDRIFPIAPDQERRCSAS</sequence>
<evidence type="ECO:0000256" key="1">
    <source>
        <dbReference type="SAM" id="Phobius"/>
    </source>
</evidence>
<dbReference type="InterPro" id="IPR007896">
    <property type="entry name" value="BTP_bacteria"/>
</dbReference>
<feature type="transmembrane region" description="Helical" evidence="1">
    <location>
        <begin position="118"/>
        <end position="139"/>
    </location>
</feature>
<dbReference type="InterPro" id="IPR058208">
    <property type="entry name" value="PACE"/>
</dbReference>
<gene>
    <name evidence="3" type="ORF">GV368_00405</name>
</gene>
<feature type="transmembrane region" description="Helical" evidence="1">
    <location>
        <begin position="21"/>
        <end position="41"/>
    </location>
</feature>
<keyword evidence="1" id="KW-1133">Transmembrane helix</keyword>